<evidence type="ECO:0000256" key="1">
    <source>
        <dbReference type="SAM" id="MobiDB-lite"/>
    </source>
</evidence>
<proteinExistence type="predicted"/>
<evidence type="ECO:0000313" key="2">
    <source>
        <dbReference type="EMBL" id="KAJ7601464.1"/>
    </source>
</evidence>
<name>A0AAD7AWH2_MYCRO</name>
<keyword evidence="3" id="KW-1185">Reference proteome</keyword>
<reference evidence="2" key="1">
    <citation type="submission" date="2023-03" db="EMBL/GenBank/DDBJ databases">
        <title>Massive genome expansion in bonnet fungi (Mycena s.s.) driven by repeated elements and novel gene families across ecological guilds.</title>
        <authorList>
            <consortium name="Lawrence Berkeley National Laboratory"/>
            <person name="Harder C.B."/>
            <person name="Miyauchi S."/>
            <person name="Viragh M."/>
            <person name="Kuo A."/>
            <person name="Thoen E."/>
            <person name="Andreopoulos B."/>
            <person name="Lu D."/>
            <person name="Skrede I."/>
            <person name="Drula E."/>
            <person name="Henrissat B."/>
            <person name="Morin E."/>
            <person name="Kohler A."/>
            <person name="Barry K."/>
            <person name="LaButti K."/>
            <person name="Morin E."/>
            <person name="Salamov A."/>
            <person name="Lipzen A."/>
            <person name="Mereny Z."/>
            <person name="Hegedus B."/>
            <person name="Baldrian P."/>
            <person name="Stursova M."/>
            <person name="Weitz H."/>
            <person name="Taylor A."/>
            <person name="Grigoriev I.V."/>
            <person name="Nagy L.G."/>
            <person name="Martin F."/>
            <person name="Kauserud H."/>
        </authorList>
    </citation>
    <scope>NUCLEOTIDE SEQUENCE</scope>
    <source>
        <strain evidence="2">CBHHK067</strain>
    </source>
</reference>
<dbReference type="EMBL" id="JARKIE010001563">
    <property type="protein sequence ID" value="KAJ7601464.1"/>
    <property type="molecule type" value="Genomic_DNA"/>
</dbReference>
<organism evidence="2 3">
    <name type="scientific">Mycena rosella</name>
    <name type="common">Pink bonnet</name>
    <name type="synonym">Agaricus rosellus</name>
    <dbReference type="NCBI Taxonomy" id="1033263"/>
    <lineage>
        <taxon>Eukaryota</taxon>
        <taxon>Fungi</taxon>
        <taxon>Dikarya</taxon>
        <taxon>Basidiomycota</taxon>
        <taxon>Agaricomycotina</taxon>
        <taxon>Agaricomycetes</taxon>
        <taxon>Agaricomycetidae</taxon>
        <taxon>Agaricales</taxon>
        <taxon>Marasmiineae</taxon>
        <taxon>Mycenaceae</taxon>
        <taxon>Mycena</taxon>
    </lineage>
</organism>
<comment type="caution">
    <text evidence="2">The sequence shown here is derived from an EMBL/GenBank/DDBJ whole genome shotgun (WGS) entry which is preliminary data.</text>
</comment>
<dbReference type="Proteomes" id="UP001221757">
    <property type="component" value="Unassembled WGS sequence"/>
</dbReference>
<evidence type="ECO:0000313" key="3">
    <source>
        <dbReference type="Proteomes" id="UP001221757"/>
    </source>
</evidence>
<dbReference type="AlphaFoldDB" id="A0AAD7AWH2"/>
<sequence length="159" mass="17499">MGAVIAQTAVEMCPHKQAQNGMRFDAVQDPRILNSREYALDATVAHPCGGPPREAGELHARRNRSATSHPIRLGKTVVRAPALLVSAKRHWPADGELVRGGVPRRPVRDPGRGSIQRATLQGPRFHERPAGRAQRHPRRDAVLAVLERLHARPTPRTAQ</sequence>
<gene>
    <name evidence="2" type="ORF">B0H17DRAFT_1342454</name>
</gene>
<accession>A0AAD7AWH2</accession>
<feature type="region of interest" description="Disordered" evidence="1">
    <location>
        <begin position="95"/>
        <end position="139"/>
    </location>
</feature>
<protein>
    <submittedName>
        <fullName evidence="2">Uncharacterized protein</fullName>
    </submittedName>
</protein>